<dbReference type="GO" id="GO:0005886">
    <property type="term" value="C:plasma membrane"/>
    <property type="evidence" value="ECO:0007669"/>
    <property type="project" value="UniProtKB-SubCell"/>
</dbReference>
<dbReference type="Proteomes" id="UP000063789">
    <property type="component" value="Chromosome"/>
</dbReference>
<feature type="transmembrane region" description="Helical" evidence="8">
    <location>
        <begin position="168"/>
        <end position="188"/>
    </location>
</feature>
<accession>A0A0N7FUG6</accession>
<name>A0A0N7FUG6_9ACTN</name>
<dbReference type="CDD" id="cd17321">
    <property type="entry name" value="MFS_MMR_MDR_like"/>
    <property type="match status" value="1"/>
</dbReference>
<dbReference type="AlphaFoldDB" id="A0A0N7FUG6"/>
<feature type="transmembrane region" description="Helical" evidence="8">
    <location>
        <begin position="137"/>
        <end position="156"/>
    </location>
</feature>
<dbReference type="RefSeq" id="WP_082399468.1">
    <property type="nucleotide sequence ID" value="NZ_CP011853.1"/>
</dbReference>
<evidence type="ECO:0000256" key="6">
    <source>
        <dbReference type="ARBA" id="ARBA00022989"/>
    </source>
</evidence>
<evidence type="ECO:0000259" key="9">
    <source>
        <dbReference type="PROSITE" id="PS50850"/>
    </source>
</evidence>
<keyword evidence="11" id="KW-1185">Reference proteome</keyword>
<feature type="transmembrane region" description="Helical" evidence="8">
    <location>
        <begin position="83"/>
        <end position="106"/>
    </location>
</feature>
<keyword evidence="6 8" id="KW-1133">Transmembrane helix</keyword>
<dbReference type="NCBIfam" id="TIGR00711">
    <property type="entry name" value="efflux_EmrB"/>
    <property type="match status" value="1"/>
</dbReference>
<dbReference type="GO" id="GO:0022857">
    <property type="term" value="F:transmembrane transporter activity"/>
    <property type="evidence" value="ECO:0007669"/>
    <property type="project" value="InterPro"/>
</dbReference>
<dbReference type="OrthoDB" id="7375466at2"/>
<dbReference type="PRINTS" id="PR01036">
    <property type="entry name" value="TCRTETB"/>
</dbReference>
<evidence type="ECO:0000256" key="3">
    <source>
        <dbReference type="ARBA" id="ARBA00022448"/>
    </source>
</evidence>
<dbReference type="STRING" id="1136941.ACH46_07050"/>
<feature type="transmembrane region" description="Helical" evidence="8">
    <location>
        <begin position="12"/>
        <end position="35"/>
    </location>
</feature>
<gene>
    <name evidence="10" type="ORF">ACH46_07050</name>
</gene>
<evidence type="ECO:0000256" key="2">
    <source>
        <dbReference type="ARBA" id="ARBA00008537"/>
    </source>
</evidence>
<evidence type="ECO:0000256" key="7">
    <source>
        <dbReference type="ARBA" id="ARBA00023136"/>
    </source>
</evidence>
<dbReference type="KEGG" id="goq:ACH46_07050"/>
<organism evidence="10 11">
    <name type="scientific">Gordonia phthalatica</name>
    <dbReference type="NCBI Taxonomy" id="1136941"/>
    <lineage>
        <taxon>Bacteria</taxon>
        <taxon>Bacillati</taxon>
        <taxon>Actinomycetota</taxon>
        <taxon>Actinomycetes</taxon>
        <taxon>Mycobacteriales</taxon>
        <taxon>Gordoniaceae</taxon>
        <taxon>Gordonia</taxon>
    </lineage>
</organism>
<proteinExistence type="inferred from homology"/>
<comment type="similarity">
    <text evidence="2">Belongs to the major facilitator superfamily. EmrB family.</text>
</comment>
<dbReference type="Pfam" id="PF07690">
    <property type="entry name" value="MFS_1"/>
    <property type="match status" value="1"/>
</dbReference>
<feature type="transmembrane region" description="Helical" evidence="8">
    <location>
        <begin position="50"/>
        <end position="71"/>
    </location>
</feature>
<dbReference type="InterPro" id="IPR011701">
    <property type="entry name" value="MFS"/>
</dbReference>
<reference evidence="10 11" key="2">
    <citation type="journal article" date="2017" name="Int. J. Syst. Evol. Microbiol.">
        <title>Gordonia phthalatica sp. nov., a di-n-butyl phthalate-degrading bacterium isolated from activated sludge.</title>
        <authorList>
            <person name="Jin D."/>
            <person name="Kong X."/>
            <person name="Jia M."/>
            <person name="Yu X."/>
            <person name="Wang X."/>
            <person name="Zhuang X."/>
            <person name="Deng Y."/>
            <person name="Bai Z."/>
        </authorList>
    </citation>
    <scope>NUCLEOTIDE SEQUENCE [LARGE SCALE GENOMIC DNA]</scope>
    <source>
        <strain evidence="10 11">QH-11</strain>
    </source>
</reference>
<dbReference type="PANTHER" id="PTHR42718:SF42">
    <property type="entry name" value="EXPORT PROTEIN"/>
    <property type="match status" value="1"/>
</dbReference>
<evidence type="ECO:0000313" key="11">
    <source>
        <dbReference type="Proteomes" id="UP000063789"/>
    </source>
</evidence>
<feature type="transmembrane region" description="Helical" evidence="8">
    <location>
        <begin position="112"/>
        <end position="130"/>
    </location>
</feature>
<dbReference type="PROSITE" id="PS50850">
    <property type="entry name" value="MFS"/>
    <property type="match status" value="1"/>
</dbReference>
<feature type="transmembrane region" description="Helical" evidence="8">
    <location>
        <begin position="332"/>
        <end position="351"/>
    </location>
</feature>
<dbReference type="InterPro" id="IPR004638">
    <property type="entry name" value="EmrB-like"/>
</dbReference>
<feature type="transmembrane region" description="Helical" evidence="8">
    <location>
        <begin position="200"/>
        <end position="219"/>
    </location>
</feature>
<dbReference type="PATRIC" id="fig|1136941.3.peg.1446"/>
<feature type="transmembrane region" description="Helical" evidence="8">
    <location>
        <begin position="303"/>
        <end position="320"/>
    </location>
</feature>
<feature type="transmembrane region" description="Helical" evidence="8">
    <location>
        <begin position="456"/>
        <end position="474"/>
    </location>
</feature>
<feature type="domain" description="Major facilitator superfamily (MFS) profile" evidence="9">
    <location>
        <begin position="14"/>
        <end position="478"/>
    </location>
</feature>
<evidence type="ECO:0000313" key="10">
    <source>
        <dbReference type="EMBL" id="ALG84303.1"/>
    </source>
</evidence>
<evidence type="ECO:0000256" key="8">
    <source>
        <dbReference type="SAM" id="Phobius"/>
    </source>
</evidence>
<feature type="transmembrane region" description="Helical" evidence="8">
    <location>
        <begin position="267"/>
        <end position="291"/>
    </location>
</feature>
<dbReference type="InterPro" id="IPR020846">
    <property type="entry name" value="MFS_dom"/>
</dbReference>
<dbReference type="EMBL" id="CP011853">
    <property type="protein sequence ID" value="ALG84303.1"/>
    <property type="molecule type" value="Genomic_DNA"/>
</dbReference>
<keyword evidence="7 8" id="KW-0472">Membrane</keyword>
<dbReference type="FunFam" id="1.20.1720.10:FF:000021">
    <property type="entry name" value="Drug resistance transporter, EmrB/QacA subfamily"/>
    <property type="match status" value="1"/>
</dbReference>
<dbReference type="Gene3D" id="1.20.1720.10">
    <property type="entry name" value="Multidrug resistance protein D"/>
    <property type="match status" value="1"/>
</dbReference>
<dbReference type="PANTHER" id="PTHR42718">
    <property type="entry name" value="MAJOR FACILITATOR SUPERFAMILY MULTIDRUG TRANSPORTER MFSC"/>
    <property type="match status" value="1"/>
</dbReference>
<feature type="transmembrane region" description="Helical" evidence="8">
    <location>
        <begin position="225"/>
        <end position="246"/>
    </location>
</feature>
<feature type="transmembrane region" description="Helical" evidence="8">
    <location>
        <begin position="357"/>
        <end position="382"/>
    </location>
</feature>
<keyword evidence="5 8" id="KW-0812">Transmembrane</keyword>
<protein>
    <submittedName>
        <fullName evidence="10">Multidrug MFS transporter</fullName>
    </submittedName>
</protein>
<dbReference type="InterPro" id="IPR036259">
    <property type="entry name" value="MFS_trans_sf"/>
</dbReference>
<evidence type="ECO:0000256" key="1">
    <source>
        <dbReference type="ARBA" id="ARBA00004651"/>
    </source>
</evidence>
<keyword evidence="3" id="KW-0813">Transport</keyword>
<comment type="subcellular location">
    <subcellularLocation>
        <location evidence="1">Cell membrane</location>
        <topology evidence="1">Multi-pass membrane protein</topology>
    </subcellularLocation>
</comment>
<keyword evidence="4" id="KW-1003">Cell membrane</keyword>
<dbReference type="SUPFAM" id="SSF103473">
    <property type="entry name" value="MFS general substrate transporter"/>
    <property type="match status" value="2"/>
</dbReference>
<feature type="transmembrane region" description="Helical" evidence="8">
    <location>
        <begin position="403"/>
        <end position="423"/>
    </location>
</feature>
<sequence>MPAFKSVTDRPWAALMALCVGFFMILVDMSIVAVAQPQIMQALDADVNQIVWVTSAYLLTYAVPLLIAGRLGDKIGPKKVYQAGLLIFTAASVWCGLSDTITALIIARGVQGLGAALITPQTMALITRIFPPERRGAAMGVWGTVAGVATLVGPLLGGILTDSFGWEWIFFVNLPVGLVGLVLAAMLVPDVETHDHRFDWVGVALSAVGLSALVFGIQEGESYDWAGWIWGLIGVGVIVMGLFLVWEGKGKVEPLVPLSLFRDRNFSVSNLGIASMGFAVSGSMIPIMFFLQLVGGMTPLRSALVMVPMAVITGVLAPIVGRILDRVHPRSVVALGLFGYATASVWAGFIFRPETPVWHLLLPTMLMGVASAAVWAPLAATATRNLPWHQAGAGAGVYNTTRVIGSVVGAAGIGALMMSRLSAHLPGVDTSGHGGAVAQLPEAVREPFARAMGESIYLGAAILFIGAAATLFLVDHRTGRTSVEPEGAQADATA</sequence>
<evidence type="ECO:0000256" key="5">
    <source>
        <dbReference type="ARBA" id="ARBA00022692"/>
    </source>
</evidence>
<dbReference type="Gene3D" id="1.20.1250.20">
    <property type="entry name" value="MFS general substrate transporter like domains"/>
    <property type="match status" value="1"/>
</dbReference>
<evidence type="ECO:0000256" key="4">
    <source>
        <dbReference type="ARBA" id="ARBA00022475"/>
    </source>
</evidence>
<reference evidence="11" key="1">
    <citation type="submission" date="2015-06" db="EMBL/GenBank/DDBJ databases">
        <title>Complete genome sequence and metabolic analysis of phthalate degradation pathway in Gordonia sp. QH-11.</title>
        <authorList>
            <person name="Jin D."/>
            <person name="Kong X."/>
            <person name="Bai Z."/>
        </authorList>
    </citation>
    <scope>NUCLEOTIDE SEQUENCE [LARGE SCALE GENOMIC DNA]</scope>
    <source>
        <strain evidence="11">QH-11</strain>
    </source>
</reference>